<dbReference type="GO" id="GO:0042175">
    <property type="term" value="C:nuclear outer membrane-endoplasmic reticulum membrane network"/>
    <property type="evidence" value="ECO:0007669"/>
    <property type="project" value="TreeGrafter"/>
</dbReference>
<dbReference type="PANTHER" id="PTHR31027">
    <property type="entry name" value="NUCLEAR SEGREGATION PROTEIN BFR1"/>
    <property type="match status" value="1"/>
</dbReference>
<feature type="coiled-coil region" evidence="1">
    <location>
        <begin position="207"/>
        <end position="308"/>
    </location>
</feature>
<evidence type="ECO:0000256" key="1">
    <source>
        <dbReference type="SAM" id="Coils"/>
    </source>
</evidence>
<dbReference type="AlphaFoldDB" id="A0A7J3X566"/>
<dbReference type="PANTHER" id="PTHR31027:SF2">
    <property type="entry name" value="LEBERCILIN DOMAIN-CONTAINING PROTEIN"/>
    <property type="match status" value="1"/>
</dbReference>
<name>A0A7J3X566_THEPE</name>
<sequence>MKKPLGEGCALEGLPSRGAKFISSCKGRCVASTIRWIHQGGEPMAAPVDDVNELRAQFNELKNKLQEISQRILELRSNRDSANGEVKRLSAELRALREQYMQAKQVYSEKASRKKELYEALTRKKEERARSLEELRAARELLRRAINEYRALQNFLGVKKYDEEEIRAKLEQLEWQYQTMTLPPEVEKIVVNKIRSLESIYVNLKHLNELKLKINELRDKIVALRNTLNKLNEELKGLLAEYLKVKEEVAAIRAQRDELRQRMKEVYEQREKIREIANSYHQQLVALLAEERRLREELERVAILLKAKELSRHIEERRKLLYGKAMEALAKYQRGEPITLEEFKILMEFNLIQPGGSPSGQR</sequence>
<dbReference type="InterPro" id="IPR039604">
    <property type="entry name" value="Bfr1"/>
</dbReference>
<dbReference type="GO" id="GO:0003729">
    <property type="term" value="F:mRNA binding"/>
    <property type="evidence" value="ECO:0007669"/>
    <property type="project" value="TreeGrafter"/>
</dbReference>
<protein>
    <submittedName>
        <fullName evidence="2">Uncharacterized protein</fullName>
    </submittedName>
</protein>
<reference evidence="2" key="1">
    <citation type="journal article" date="2020" name="mSystems">
        <title>Genome- and Community-Level Interaction Insights into Carbon Utilization and Element Cycling Functions of Hydrothermarchaeota in Hydrothermal Sediment.</title>
        <authorList>
            <person name="Zhou Z."/>
            <person name="Liu Y."/>
            <person name="Xu W."/>
            <person name="Pan J."/>
            <person name="Luo Z.H."/>
            <person name="Li M."/>
        </authorList>
    </citation>
    <scope>NUCLEOTIDE SEQUENCE [LARGE SCALE GENOMIC DNA]</scope>
    <source>
        <strain evidence="2">SpSt-1125</strain>
    </source>
</reference>
<evidence type="ECO:0000313" key="2">
    <source>
        <dbReference type="EMBL" id="HHP04262.1"/>
    </source>
</evidence>
<dbReference type="GO" id="GO:0008298">
    <property type="term" value="P:intracellular mRNA localization"/>
    <property type="evidence" value="ECO:0007669"/>
    <property type="project" value="TreeGrafter"/>
</dbReference>
<proteinExistence type="predicted"/>
<dbReference type="InterPro" id="IPR055545">
    <property type="entry name" value="DUF7121"/>
</dbReference>
<dbReference type="EMBL" id="DRZM01000025">
    <property type="protein sequence ID" value="HHP04262.1"/>
    <property type="molecule type" value="Genomic_DNA"/>
</dbReference>
<dbReference type="GO" id="GO:1990904">
    <property type="term" value="C:ribonucleoprotein complex"/>
    <property type="evidence" value="ECO:0007669"/>
    <property type="project" value="TreeGrafter"/>
</dbReference>
<organism evidence="2">
    <name type="scientific">Thermofilum pendens</name>
    <dbReference type="NCBI Taxonomy" id="2269"/>
    <lineage>
        <taxon>Archaea</taxon>
        <taxon>Thermoproteota</taxon>
        <taxon>Thermoprotei</taxon>
        <taxon>Thermofilales</taxon>
        <taxon>Thermofilaceae</taxon>
        <taxon>Thermofilum</taxon>
    </lineage>
</organism>
<gene>
    <name evidence="2" type="ORF">ENM88_00755</name>
</gene>
<accession>A0A7J3X566</accession>
<comment type="caution">
    <text evidence="2">The sequence shown here is derived from an EMBL/GenBank/DDBJ whole genome shotgun (WGS) entry which is preliminary data.</text>
</comment>
<dbReference type="Pfam" id="PF23435">
    <property type="entry name" value="DUF7121"/>
    <property type="match status" value="1"/>
</dbReference>
<feature type="coiled-coil region" evidence="1">
    <location>
        <begin position="51"/>
        <end position="155"/>
    </location>
</feature>
<keyword evidence="1" id="KW-0175">Coiled coil</keyword>